<comment type="caution">
    <text evidence="4">The sequence shown here is derived from an EMBL/GenBank/DDBJ whole genome shotgun (WGS) entry which is preliminary data.</text>
</comment>
<dbReference type="PANTHER" id="PTHR43156:SF2">
    <property type="entry name" value="STAGE II SPORULATION PROTEIN E"/>
    <property type="match status" value="1"/>
</dbReference>
<dbReference type="Pfam" id="PF07228">
    <property type="entry name" value="SpoIIE"/>
    <property type="match status" value="1"/>
</dbReference>
<evidence type="ECO:0000313" key="4">
    <source>
        <dbReference type="EMBL" id="OLR93486.1"/>
    </source>
</evidence>
<evidence type="ECO:0000259" key="3">
    <source>
        <dbReference type="SMART" id="SM00331"/>
    </source>
</evidence>
<protein>
    <submittedName>
        <fullName evidence="4">Protein phosphatase</fullName>
    </submittedName>
</protein>
<dbReference type="GO" id="GO:0016791">
    <property type="term" value="F:phosphatase activity"/>
    <property type="evidence" value="ECO:0007669"/>
    <property type="project" value="TreeGrafter"/>
</dbReference>
<sequence length="404" mass="42919">MQTGGLGALLTAAEEASPVESVDVTARDLQARFAARDVSFLLVDIVGERVVRLARTPDSGDGRGSEQIPLPGSPYEQVLHTQRPWRAAVDGGVRVVLPVTNRGDCLGVLELTVPSLDDAALAELGEAAHALAYIIVTDRRFTDLYHFGERTTPVNLAAEIQHQLLPSADCCEAAQFTIAGALVPADQIGGDTYDYALSRDALHLSITDAVGHDVRSALVATLLVAALRGARRAGCTLDEQAAKANQALLEHVPGATATGQLARVDLTDGHLDLVNAGHYPPLLLRDDQVKPLDLRASILFGAAEGTPFEVQHVPLHPGDRLVLFTDGMVERDAAAVDLADITWRTRALHPREVVRTLTAAVKKACANHLRDDATVACLDWHGPRTNRQAATGADTTTASASPTT</sequence>
<feature type="domain" description="PPM-type phosphatase" evidence="3">
    <location>
        <begin position="173"/>
        <end position="380"/>
    </location>
</feature>
<keyword evidence="1" id="KW-0378">Hydrolase</keyword>
<feature type="compositionally biased region" description="Low complexity" evidence="2">
    <location>
        <begin position="389"/>
        <end position="404"/>
    </location>
</feature>
<evidence type="ECO:0000256" key="1">
    <source>
        <dbReference type="ARBA" id="ARBA00022801"/>
    </source>
</evidence>
<dbReference type="Proteomes" id="UP000186040">
    <property type="component" value="Unassembled WGS sequence"/>
</dbReference>
<dbReference type="Gene3D" id="3.60.40.10">
    <property type="entry name" value="PPM-type phosphatase domain"/>
    <property type="match status" value="1"/>
</dbReference>
<dbReference type="SMART" id="SM00331">
    <property type="entry name" value="PP2C_SIG"/>
    <property type="match status" value="1"/>
</dbReference>
<accession>A0A1Q9LN61</accession>
<feature type="region of interest" description="Disordered" evidence="2">
    <location>
        <begin position="384"/>
        <end position="404"/>
    </location>
</feature>
<dbReference type="PANTHER" id="PTHR43156">
    <property type="entry name" value="STAGE II SPORULATION PROTEIN E-RELATED"/>
    <property type="match status" value="1"/>
</dbReference>
<dbReference type="STRING" id="1193682.BJP25_14360"/>
<reference evidence="4 5" key="1">
    <citation type="submission" date="2016-10" db="EMBL/GenBank/DDBJ databases">
        <title>The Draft Genome Sequence of Actinokineospora bangkokensis 44EHWT reveals the biosynthetic pathway of antifungal compounds Thailandins with unusual extender unit butylmalonyl-CoA.</title>
        <authorList>
            <person name="Greule A."/>
            <person name="Intra B."/>
            <person name="Flemming S."/>
            <person name="Rommel M.G."/>
            <person name="Panbangred W."/>
            <person name="Bechthold A."/>
        </authorList>
    </citation>
    <scope>NUCLEOTIDE SEQUENCE [LARGE SCALE GENOMIC DNA]</scope>
    <source>
        <strain evidence="4 5">44EHW</strain>
    </source>
</reference>
<dbReference type="AlphaFoldDB" id="A0A1Q9LN61"/>
<organism evidence="4 5">
    <name type="scientific">Actinokineospora bangkokensis</name>
    <dbReference type="NCBI Taxonomy" id="1193682"/>
    <lineage>
        <taxon>Bacteria</taxon>
        <taxon>Bacillati</taxon>
        <taxon>Actinomycetota</taxon>
        <taxon>Actinomycetes</taxon>
        <taxon>Pseudonocardiales</taxon>
        <taxon>Pseudonocardiaceae</taxon>
        <taxon>Actinokineospora</taxon>
    </lineage>
</organism>
<gene>
    <name evidence="4" type="ORF">BJP25_14360</name>
</gene>
<dbReference type="InterPro" id="IPR052016">
    <property type="entry name" value="Bact_Sigma-Reg"/>
</dbReference>
<dbReference type="EMBL" id="MKQR01000009">
    <property type="protein sequence ID" value="OLR93486.1"/>
    <property type="molecule type" value="Genomic_DNA"/>
</dbReference>
<dbReference type="InterPro" id="IPR036457">
    <property type="entry name" value="PPM-type-like_dom_sf"/>
</dbReference>
<evidence type="ECO:0000256" key="2">
    <source>
        <dbReference type="SAM" id="MobiDB-lite"/>
    </source>
</evidence>
<dbReference type="RefSeq" id="WP_075974381.1">
    <property type="nucleotide sequence ID" value="NZ_MKQR01000009.1"/>
</dbReference>
<dbReference type="InterPro" id="IPR001932">
    <property type="entry name" value="PPM-type_phosphatase-like_dom"/>
</dbReference>
<evidence type="ECO:0000313" key="5">
    <source>
        <dbReference type="Proteomes" id="UP000186040"/>
    </source>
</evidence>
<proteinExistence type="predicted"/>
<name>A0A1Q9LN61_9PSEU</name>
<dbReference type="SUPFAM" id="SSF81606">
    <property type="entry name" value="PP2C-like"/>
    <property type="match status" value="1"/>
</dbReference>
<keyword evidence="5" id="KW-1185">Reference proteome</keyword>